<dbReference type="STRING" id="1284.SHYC_07315"/>
<dbReference type="Pfam" id="PF00350">
    <property type="entry name" value="Dynamin_N"/>
    <property type="match status" value="2"/>
</dbReference>
<dbReference type="PANTHER" id="PTHR10465">
    <property type="entry name" value="TRANSMEMBRANE GTPASE FZO1"/>
    <property type="match status" value="1"/>
</dbReference>
<evidence type="ECO:0000313" key="8">
    <source>
        <dbReference type="EMBL" id="RIO46018.1"/>
    </source>
</evidence>
<dbReference type="GO" id="GO:0016020">
    <property type="term" value="C:membrane"/>
    <property type="evidence" value="ECO:0007669"/>
    <property type="project" value="UniProtKB-SubCell"/>
</dbReference>
<evidence type="ECO:0000259" key="7">
    <source>
        <dbReference type="Pfam" id="PF00350"/>
    </source>
</evidence>
<feature type="domain" description="Dynamin N-terminal" evidence="7">
    <location>
        <begin position="45"/>
        <end position="195"/>
    </location>
</feature>
<evidence type="ECO:0000256" key="2">
    <source>
        <dbReference type="ARBA" id="ARBA00022741"/>
    </source>
</evidence>
<dbReference type="InterPro" id="IPR027094">
    <property type="entry name" value="Mitofusin_fam"/>
</dbReference>
<evidence type="ECO:0000313" key="9">
    <source>
        <dbReference type="Proteomes" id="UP000285625"/>
    </source>
</evidence>
<proteinExistence type="predicted"/>
<dbReference type="EMBL" id="QXVO01000014">
    <property type="protein sequence ID" value="RIO46018.1"/>
    <property type="molecule type" value="Genomic_DNA"/>
</dbReference>
<gene>
    <name evidence="8" type="ORF">BUZ57_06005</name>
</gene>
<keyword evidence="2" id="KW-0547">Nucleotide-binding</keyword>
<evidence type="ECO:0000256" key="4">
    <source>
        <dbReference type="ARBA" id="ARBA00023134"/>
    </source>
</evidence>
<dbReference type="CDD" id="cd09912">
    <property type="entry name" value="DLP_2"/>
    <property type="match status" value="1"/>
</dbReference>
<feature type="domain" description="Dynamin N-terminal" evidence="7">
    <location>
        <begin position="596"/>
        <end position="801"/>
    </location>
</feature>
<dbReference type="NCBIfam" id="TIGR00231">
    <property type="entry name" value="small_GTP"/>
    <property type="match status" value="1"/>
</dbReference>
<dbReference type="SUPFAM" id="SSF52540">
    <property type="entry name" value="P-loop containing nucleoside triphosphate hydrolases"/>
    <property type="match status" value="2"/>
</dbReference>
<dbReference type="Gene3D" id="3.40.50.300">
    <property type="entry name" value="P-loop containing nucleotide triphosphate hydrolases"/>
    <property type="match status" value="2"/>
</dbReference>
<comment type="caution">
    <text evidence="8">The sequence shown here is derived from an EMBL/GenBank/DDBJ whole genome shotgun (WGS) entry which is preliminary data.</text>
</comment>
<dbReference type="InterPro" id="IPR027417">
    <property type="entry name" value="P-loop_NTPase"/>
</dbReference>
<evidence type="ECO:0000256" key="1">
    <source>
        <dbReference type="ARBA" id="ARBA00004370"/>
    </source>
</evidence>
<dbReference type="GO" id="GO:0005525">
    <property type="term" value="F:GTP binding"/>
    <property type="evidence" value="ECO:0007669"/>
    <property type="project" value="UniProtKB-KW"/>
</dbReference>
<dbReference type="Proteomes" id="UP000285625">
    <property type="component" value="Unassembled WGS sequence"/>
</dbReference>
<dbReference type="GO" id="GO:0003924">
    <property type="term" value="F:GTPase activity"/>
    <property type="evidence" value="ECO:0007669"/>
    <property type="project" value="InterPro"/>
</dbReference>
<dbReference type="RefSeq" id="WP_119635387.1">
    <property type="nucleotide sequence ID" value="NZ_QXVO01000014.1"/>
</dbReference>
<dbReference type="AlphaFoldDB" id="A0A418JJB4"/>
<protein>
    <submittedName>
        <fullName evidence="8">GTP-binding protein</fullName>
    </submittedName>
</protein>
<evidence type="ECO:0000256" key="6">
    <source>
        <dbReference type="SAM" id="Coils"/>
    </source>
</evidence>
<organism evidence="8 9">
    <name type="scientific">Staphylococcus hyicus</name>
    <dbReference type="NCBI Taxonomy" id="1284"/>
    <lineage>
        <taxon>Bacteria</taxon>
        <taxon>Bacillati</taxon>
        <taxon>Bacillota</taxon>
        <taxon>Bacilli</taxon>
        <taxon>Bacillales</taxon>
        <taxon>Staphylococcaceae</taxon>
        <taxon>Staphylococcus</taxon>
    </lineage>
</organism>
<dbReference type="InterPro" id="IPR005225">
    <property type="entry name" value="Small_GTP-bd"/>
</dbReference>
<accession>A0A418JJB4</accession>
<comment type="subcellular location">
    <subcellularLocation>
        <location evidence="1">Membrane</location>
    </subcellularLocation>
</comment>
<dbReference type="InterPro" id="IPR045063">
    <property type="entry name" value="Dynamin_N"/>
</dbReference>
<keyword evidence="6" id="KW-0175">Coiled coil</keyword>
<name>A0A418JJB4_STAHY</name>
<keyword evidence="4" id="KW-0342">GTP-binding</keyword>
<feature type="coiled-coil region" evidence="6">
    <location>
        <begin position="1104"/>
        <end position="1131"/>
    </location>
</feature>
<sequence>MHNQAHLDILYKLKKEVEKSNHTSFIHTINQIIKKVYLEHYTMTFVGHFSAGKSTVINRLIGQDILPSSPVPTTSNTALLTISDEEGITANIEGQKYTNLNSYDEVKQMNRENYNVESIDIRFKSHQFQKGFTFQDTPGVDSNVQTHSASTESFLYTSNMVFYTVDYNHVQSALNFQFMKRLNHAHIPVVFIINQIDKHQDSEISFETFKKRVEDSIKEWNIQLEATFYITKFSHKENQFEALKAFIHKQDKERESINDYVDRMVHFITQHQSNYLDQKMNEILAQLNIEARVFDDAYASFLQNQAVHEESKLLSNTTALKTDLTKKRKHIIDNAYVMTHEMREHIRQYLESLAKDFKVSGWFNKSRKLEETQQTRLNLLMTALQSKVTQEIAKPMREDMAYLTRFIHDQELNALILNQKFEIPTELVSNLYQTQIQISNQYVLTFSENLMKHIRQYILKASETLDARIVNAIEITDETTETAENTSDARYFEQYIQLRDLKTSLNTKNYQHYYIHLDDSLDKLIDRTLITYEPKPFTNVDSVEKVHQGYNTNQVESNRDKIETALHLLQDIPLFQSTKNNINQTLKRIDRQLIKIGVFGTFSAGKSSLINALLGDSYLVSSPNPTTAATTEITYGSQNSITFKSPSTLLAEINDVSEVAGYSFQSIEDFLKSDTSKLKLKIDKNRLAFIHAIEQNYDLYLQLTKDSLSMAIPKEDIKKWSAEDQFATFVSTVQLQLPIEWLKDKIIVDSLGLHSNNQRHTNETEKILTTSDLIIYVSYFNHSFTDNDKAFIQHMKDMNQLMEHQAFKMVVNATDLAESDEDYHAVMTYVQNALNEVGMTPELFGVSSRNALKDGDKGINKLKSRIDQFAQVESKEVLTSQMKHQLDYMCDALKTMVHDEEDNHTKVAEQHTHLKLLRTPHVFDSHLLITTQQQAKNEISDQLYHLRERLNIQLLDEIKSVFNGQMTNTDDFKQEKTIASKRYLDQIHQRLYLEQTLIVERLKRCFANHFEHQLIPTLKALQERHVLLQPKLSFDLKQLETPYLKIDLEPFVQALPKLFSKKRLLQAQGQKEIHESIKVLTLQLLDTPLKDLHQALDECLQVLINQGNALLKNLESEAQNEIDRVLSYRIDNNLIDTIKHILPTLENTLEIEDTHE</sequence>
<reference evidence="8 9" key="1">
    <citation type="journal article" date="2016" name="Front. Microbiol.">
        <title>Comprehensive Phylogenetic Analysis of Bovine Non-aureus Staphylococci Species Based on Whole-Genome Sequencing.</title>
        <authorList>
            <person name="Naushad S."/>
            <person name="Barkema H.W."/>
            <person name="Luby C."/>
            <person name="Condas L.A."/>
            <person name="Nobrega D.B."/>
            <person name="Carson D.A."/>
            <person name="De Buck J."/>
        </authorList>
    </citation>
    <scope>NUCLEOTIDE SEQUENCE [LARGE SCALE GENOMIC DNA]</scope>
    <source>
        <strain evidence="8 9">SNUC 5959</strain>
    </source>
</reference>
<evidence type="ECO:0000256" key="5">
    <source>
        <dbReference type="ARBA" id="ARBA00023136"/>
    </source>
</evidence>
<keyword evidence="3" id="KW-0378">Hydrolase</keyword>
<keyword evidence="5" id="KW-0472">Membrane</keyword>
<dbReference type="PANTHER" id="PTHR10465:SF0">
    <property type="entry name" value="SARCALUMENIN"/>
    <property type="match status" value="1"/>
</dbReference>
<evidence type="ECO:0000256" key="3">
    <source>
        <dbReference type="ARBA" id="ARBA00022801"/>
    </source>
</evidence>